<reference evidence="2 3" key="1">
    <citation type="submission" date="2018-06" db="EMBL/GenBank/DDBJ databases">
        <title>Spirosoma sp. HMF3257 Genome sequencing and assembly.</title>
        <authorList>
            <person name="Kang H."/>
            <person name="Cha I."/>
            <person name="Kim H."/>
            <person name="Kang J."/>
            <person name="Joh K."/>
        </authorList>
    </citation>
    <scope>NUCLEOTIDE SEQUENCE [LARGE SCALE GENOMIC DNA]</scope>
    <source>
        <strain evidence="2 3">HMF3257</strain>
    </source>
</reference>
<keyword evidence="1" id="KW-0812">Transmembrane</keyword>
<evidence type="ECO:0000313" key="2">
    <source>
        <dbReference type="EMBL" id="RAI77697.1"/>
    </source>
</evidence>
<accession>A0A327NR25</accession>
<keyword evidence="3" id="KW-1185">Reference proteome</keyword>
<feature type="transmembrane region" description="Helical" evidence="1">
    <location>
        <begin position="19"/>
        <end position="38"/>
    </location>
</feature>
<proteinExistence type="predicted"/>
<name>A0A327NR25_9BACT</name>
<organism evidence="2 3">
    <name type="scientific">Spirosoma telluris</name>
    <dbReference type="NCBI Taxonomy" id="2183553"/>
    <lineage>
        <taxon>Bacteria</taxon>
        <taxon>Pseudomonadati</taxon>
        <taxon>Bacteroidota</taxon>
        <taxon>Cytophagia</taxon>
        <taxon>Cytophagales</taxon>
        <taxon>Cytophagaceae</taxon>
        <taxon>Spirosoma</taxon>
    </lineage>
</organism>
<feature type="transmembrane region" description="Helical" evidence="1">
    <location>
        <begin position="58"/>
        <end position="76"/>
    </location>
</feature>
<dbReference type="AlphaFoldDB" id="A0A327NR25"/>
<keyword evidence="1" id="KW-0472">Membrane</keyword>
<comment type="caution">
    <text evidence="2">The sequence shown here is derived from an EMBL/GenBank/DDBJ whole genome shotgun (WGS) entry which is preliminary data.</text>
</comment>
<evidence type="ECO:0000313" key="3">
    <source>
        <dbReference type="Proteomes" id="UP000249016"/>
    </source>
</evidence>
<evidence type="ECO:0000256" key="1">
    <source>
        <dbReference type="SAM" id="Phobius"/>
    </source>
</evidence>
<dbReference type="EMBL" id="QLII01000001">
    <property type="protein sequence ID" value="RAI77697.1"/>
    <property type="molecule type" value="Genomic_DNA"/>
</dbReference>
<dbReference type="Proteomes" id="UP000249016">
    <property type="component" value="Unassembled WGS sequence"/>
</dbReference>
<keyword evidence="1" id="KW-1133">Transmembrane helix</keyword>
<gene>
    <name evidence="2" type="ORF">HMF3257_32605</name>
</gene>
<protein>
    <submittedName>
        <fullName evidence="2">Uncharacterized protein</fullName>
    </submittedName>
</protein>
<sequence length="84" mass="9759">MVPSIVNFFRLIKKMDRTLLILFVILGSIAAFAGFFFVLLDWVQYYTSGIYGRNSTEAIFETGALLLYTYFGIRFFNRHVSSLR</sequence>